<dbReference type="AlphaFoldDB" id="A0A432YRL3"/>
<dbReference type="GO" id="GO:0009279">
    <property type="term" value="C:cell outer membrane"/>
    <property type="evidence" value="ECO:0007669"/>
    <property type="project" value="UniProtKB-SubCell"/>
</dbReference>
<dbReference type="RefSeq" id="WP_126752435.1">
    <property type="nucleotide sequence ID" value="NZ_JBHUMT010000015.1"/>
</dbReference>
<comment type="caution">
    <text evidence="13">The sequence shown here is derived from an EMBL/GenBank/DDBJ whole genome shotgun (WGS) entry which is preliminary data.</text>
</comment>
<sequence>MKKSLIALLIAGATFPAFANDDGTLTVYGRANVSLQSNDTGDGADTEVVSNSSRFGFKGAAELKSNLEVFYQLEFGVDLADSSDDKDAVTNRNQVVGLRGNFGEVMLGRYDTFLKDSQGSIDAFKDYEADLKSLFVGEERPDNTVTYYSPTFNNFTFGVTYIASENDAEDDGVSMGVLYGDDKLKKTPFYAAIAFDRDVGGYDTEQVSVHTKLGDFKLGAALQQFESTDGLEDGDGYLLSATYPINNWVLKGQYQSVDESGESDASFSFGADYFFTGDTRVYAWYTGRECDIATYESRGCGATPGAEQDFFAVGIRHDFSW</sequence>
<feature type="chain" id="PRO_5019441081" evidence="11">
    <location>
        <begin position="20"/>
        <end position="321"/>
    </location>
</feature>
<comment type="subcellular location">
    <subcellularLocation>
        <location evidence="1">Cell outer membrane</location>
        <topology evidence="1">Multi-pass membrane protein</topology>
    </subcellularLocation>
</comment>
<evidence type="ECO:0000256" key="11">
    <source>
        <dbReference type="SAM" id="SignalP"/>
    </source>
</evidence>
<dbReference type="InterPro" id="IPR002299">
    <property type="entry name" value="Porin_Neis"/>
</dbReference>
<keyword evidence="5" id="KW-0812">Transmembrane</keyword>
<dbReference type="InterPro" id="IPR033900">
    <property type="entry name" value="Gram_neg_porin_domain"/>
</dbReference>
<dbReference type="Gene3D" id="2.40.160.10">
    <property type="entry name" value="Porin"/>
    <property type="match status" value="1"/>
</dbReference>
<reference evidence="13 14" key="1">
    <citation type="journal article" date="2011" name="Front. Microbiol.">
        <title>Genomic signatures of strain selection and enhancement in Bacillus atrophaeus var. globigii, a historical biowarfare simulant.</title>
        <authorList>
            <person name="Gibbons H.S."/>
            <person name="Broomall S.M."/>
            <person name="McNew L.A."/>
            <person name="Daligault H."/>
            <person name="Chapman C."/>
            <person name="Bruce D."/>
            <person name="Karavis M."/>
            <person name="Krepps M."/>
            <person name="McGregor P.A."/>
            <person name="Hong C."/>
            <person name="Park K.H."/>
            <person name="Akmal A."/>
            <person name="Feldman A."/>
            <person name="Lin J.S."/>
            <person name="Chang W.E."/>
            <person name="Higgs B.W."/>
            <person name="Demirev P."/>
            <person name="Lindquist J."/>
            <person name="Liem A."/>
            <person name="Fochler E."/>
            <person name="Read T.D."/>
            <person name="Tapia R."/>
            <person name="Johnson S."/>
            <person name="Bishop-Lilly K.A."/>
            <person name="Detter C."/>
            <person name="Han C."/>
            <person name="Sozhamannan S."/>
            <person name="Rosenzweig C.N."/>
            <person name="Skowronski E.W."/>
        </authorList>
    </citation>
    <scope>NUCLEOTIDE SEQUENCE [LARGE SCALE GENOMIC DNA]</scope>
    <source>
        <strain evidence="13 14">TPS4-2</strain>
    </source>
</reference>
<evidence type="ECO:0000256" key="4">
    <source>
        <dbReference type="ARBA" id="ARBA00022452"/>
    </source>
</evidence>
<evidence type="ECO:0000256" key="9">
    <source>
        <dbReference type="ARBA" id="ARBA00023136"/>
    </source>
</evidence>
<dbReference type="Pfam" id="PF13609">
    <property type="entry name" value="Porin_4"/>
    <property type="match status" value="1"/>
</dbReference>
<comment type="subunit">
    <text evidence="2">Homotrimer.</text>
</comment>
<dbReference type="GO" id="GO:0034220">
    <property type="term" value="P:monoatomic ion transmembrane transport"/>
    <property type="evidence" value="ECO:0007669"/>
    <property type="project" value="InterPro"/>
</dbReference>
<keyword evidence="6 11" id="KW-0732">Signal</keyword>
<keyword evidence="10" id="KW-0998">Cell outer membrane</keyword>
<evidence type="ECO:0000256" key="6">
    <source>
        <dbReference type="ARBA" id="ARBA00022729"/>
    </source>
</evidence>
<evidence type="ECO:0000256" key="10">
    <source>
        <dbReference type="ARBA" id="ARBA00023237"/>
    </source>
</evidence>
<evidence type="ECO:0000313" key="13">
    <source>
        <dbReference type="EMBL" id="RUO64254.1"/>
    </source>
</evidence>
<evidence type="ECO:0000256" key="2">
    <source>
        <dbReference type="ARBA" id="ARBA00011233"/>
    </source>
</evidence>
<organism evidence="13 14">
    <name type="scientific">Idiomarina piscisalsi</name>
    <dbReference type="NCBI Taxonomy" id="1096243"/>
    <lineage>
        <taxon>Bacteria</taxon>
        <taxon>Pseudomonadati</taxon>
        <taxon>Pseudomonadota</taxon>
        <taxon>Gammaproteobacteria</taxon>
        <taxon>Alteromonadales</taxon>
        <taxon>Idiomarinaceae</taxon>
        <taxon>Idiomarina</taxon>
    </lineage>
</organism>
<dbReference type="SUPFAM" id="SSF56935">
    <property type="entry name" value="Porins"/>
    <property type="match status" value="1"/>
</dbReference>
<dbReference type="GO" id="GO:0046930">
    <property type="term" value="C:pore complex"/>
    <property type="evidence" value="ECO:0007669"/>
    <property type="project" value="UniProtKB-KW"/>
</dbReference>
<keyword evidence="9" id="KW-0472">Membrane</keyword>
<keyword evidence="7" id="KW-0406">Ion transport</keyword>
<dbReference type="InterPro" id="IPR023614">
    <property type="entry name" value="Porin_dom_sf"/>
</dbReference>
<dbReference type="PRINTS" id="PR00182">
    <property type="entry name" value="ECOLNEIPORIN"/>
</dbReference>
<dbReference type="PRINTS" id="PR00184">
    <property type="entry name" value="NEISSPPORIN"/>
</dbReference>
<accession>A0A432YRL3</accession>
<evidence type="ECO:0000259" key="12">
    <source>
        <dbReference type="Pfam" id="PF13609"/>
    </source>
</evidence>
<proteinExistence type="predicted"/>
<keyword evidence="8" id="KW-0626">Porin</keyword>
<dbReference type="CDD" id="cd00342">
    <property type="entry name" value="gram_neg_porins"/>
    <property type="match status" value="1"/>
</dbReference>
<evidence type="ECO:0000256" key="7">
    <source>
        <dbReference type="ARBA" id="ARBA00023065"/>
    </source>
</evidence>
<feature type="domain" description="Porin" evidence="12">
    <location>
        <begin position="9"/>
        <end position="285"/>
    </location>
</feature>
<feature type="signal peptide" evidence="11">
    <location>
        <begin position="1"/>
        <end position="19"/>
    </location>
</feature>
<dbReference type="EMBL" id="PIQA01000006">
    <property type="protein sequence ID" value="RUO64254.1"/>
    <property type="molecule type" value="Genomic_DNA"/>
</dbReference>
<dbReference type="InterPro" id="IPR050298">
    <property type="entry name" value="Gram-neg_bact_OMP"/>
</dbReference>
<dbReference type="Proteomes" id="UP000288361">
    <property type="component" value="Unassembled WGS sequence"/>
</dbReference>
<dbReference type="InterPro" id="IPR001702">
    <property type="entry name" value="Porin_Gram-ve"/>
</dbReference>
<gene>
    <name evidence="13" type="ORF">CWI73_08830</name>
</gene>
<evidence type="ECO:0000256" key="5">
    <source>
        <dbReference type="ARBA" id="ARBA00022692"/>
    </source>
</evidence>
<name>A0A432YRL3_9GAMM</name>
<evidence type="ECO:0000313" key="14">
    <source>
        <dbReference type="Proteomes" id="UP000288361"/>
    </source>
</evidence>
<keyword evidence="4" id="KW-1134">Transmembrane beta strand</keyword>
<keyword evidence="3" id="KW-0813">Transport</keyword>
<protein>
    <submittedName>
        <fullName evidence="13">Porin</fullName>
    </submittedName>
</protein>
<dbReference type="PANTHER" id="PTHR34501:SF9">
    <property type="entry name" value="MAJOR OUTER MEMBRANE PROTEIN P.IA"/>
    <property type="match status" value="1"/>
</dbReference>
<evidence type="ECO:0000256" key="8">
    <source>
        <dbReference type="ARBA" id="ARBA00023114"/>
    </source>
</evidence>
<dbReference type="PANTHER" id="PTHR34501">
    <property type="entry name" value="PROTEIN YDDL-RELATED"/>
    <property type="match status" value="1"/>
</dbReference>
<evidence type="ECO:0000256" key="3">
    <source>
        <dbReference type="ARBA" id="ARBA00022448"/>
    </source>
</evidence>
<dbReference type="GO" id="GO:0015288">
    <property type="term" value="F:porin activity"/>
    <property type="evidence" value="ECO:0007669"/>
    <property type="project" value="UniProtKB-KW"/>
</dbReference>
<evidence type="ECO:0000256" key="1">
    <source>
        <dbReference type="ARBA" id="ARBA00004571"/>
    </source>
</evidence>